<protein>
    <submittedName>
        <fullName evidence="3">Uncharacterized protein</fullName>
    </submittedName>
</protein>
<comment type="caution">
    <text evidence="3">The sequence shown here is derived from an EMBL/GenBank/DDBJ whole genome shotgun (WGS) entry which is preliminary data.</text>
</comment>
<dbReference type="Proteomes" id="UP000037904">
    <property type="component" value="Unassembled WGS sequence"/>
</dbReference>
<evidence type="ECO:0000313" key="4">
    <source>
        <dbReference type="Proteomes" id="UP000037904"/>
    </source>
</evidence>
<feature type="chain" id="PRO_5005860746" evidence="2">
    <location>
        <begin position="18"/>
        <end position="154"/>
    </location>
</feature>
<evidence type="ECO:0000256" key="2">
    <source>
        <dbReference type="SAM" id="SignalP"/>
    </source>
</evidence>
<accession>A0A0N0V5E4</accession>
<gene>
    <name evidence="3" type="ORF">FLAG1_09466</name>
</gene>
<name>A0A0N0V5E4_FUSLA</name>
<organism evidence="3 4">
    <name type="scientific">Fusarium langsethiae</name>
    <dbReference type="NCBI Taxonomy" id="179993"/>
    <lineage>
        <taxon>Eukaryota</taxon>
        <taxon>Fungi</taxon>
        <taxon>Dikarya</taxon>
        <taxon>Ascomycota</taxon>
        <taxon>Pezizomycotina</taxon>
        <taxon>Sordariomycetes</taxon>
        <taxon>Hypocreomycetidae</taxon>
        <taxon>Hypocreales</taxon>
        <taxon>Nectriaceae</taxon>
        <taxon>Fusarium</taxon>
    </lineage>
</organism>
<sequence>MFFFFTLIAFVFPIATPAELLPRKVVDLTIEAGNLVGTGVIEFKSPIQNTDVATKTALTCSDTSYVATGTYQTGPTTAAINEETSFLSTSPTLTPSQPFPLVPTTHQYFPNVSTGPTPTPTTTVPIVSGAIALHHVAHTSFLSLVAIGFYLFVF</sequence>
<dbReference type="EMBL" id="JXCE01000369">
    <property type="protein sequence ID" value="KPA37711.1"/>
    <property type="molecule type" value="Genomic_DNA"/>
</dbReference>
<evidence type="ECO:0000313" key="3">
    <source>
        <dbReference type="EMBL" id="KPA37711.1"/>
    </source>
</evidence>
<proteinExistence type="predicted"/>
<keyword evidence="1" id="KW-0472">Membrane</keyword>
<keyword evidence="1" id="KW-0812">Transmembrane</keyword>
<keyword evidence="1" id="KW-1133">Transmembrane helix</keyword>
<feature type="signal peptide" evidence="2">
    <location>
        <begin position="1"/>
        <end position="17"/>
    </location>
</feature>
<reference evidence="3 4" key="1">
    <citation type="submission" date="2015-04" db="EMBL/GenBank/DDBJ databases">
        <title>The draft genome sequence of Fusarium langsethiae, a T-2/HT-2 mycotoxin producer.</title>
        <authorList>
            <person name="Lysoe E."/>
            <person name="Divon H.H."/>
            <person name="Terzi V."/>
            <person name="Orru L."/>
            <person name="Lamontanara A."/>
            <person name="Kolseth A.-K."/>
            <person name="Frandsen R.J."/>
            <person name="Nielsen K."/>
            <person name="Thrane U."/>
        </authorList>
    </citation>
    <scope>NUCLEOTIDE SEQUENCE [LARGE SCALE GENOMIC DNA]</scope>
    <source>
        <strain evidence="3 4">Fl201059</strain>
    </source>
</reference>
<dbReference type="AlphaFoldDB" id="A0A0N0V5E4"/>
<feature type="transmembrane region" description="Helical" evidence="1">
    <location>
        <begin position="132"/>
        <end position="153"/>
    </location>
</feature>
<keyword evidence="4" id="KW-1185">Reference proteome</keyword>
<keyword evidence="2" id="KW-0732">Signal</keyword>
<evidence type="ECO:0000256" key="1">
    <source>
        <dbReference type="SAM" id="Phobius"/>
    </source>
</evidence>